<dbReference type="Pfam" id="PF00497">
    <property type="entry name" value="SBP_bac_3"/>
    <property type="match status" value="1"/>
</dbReference>
<evidence type="ECO:0000259" key="3">
    <source>
        <dbReference type="SMART" id="SM00062"/>
    </source>
</evidence>
<evidence type="ECO:0000256" key="2">
    <source>
        <dbReference type="SAM" id="Phobius"/>
    </source>
</evidence>
<protein>
    <submittedName>
        <fullName evidence="4">Extracellular solute-binding protein, family 3</fullName>
    </submittedName>
</protein>
<keyword evidence="1" id="KW-0732">Signal</keyword>
<dbReference type="EMBL" id="AMCI01004411">
    <property type="protein sequence ID" value="EJW98138.1"/>
    <property type="molecule type" value="Genomic_DNA"/>
</dbReference>
<keyword evidence="2" id="KW-1133">Transmembrane helix</keyword>
<feature type="domain" description="Solute-binding protein family 3/N-terminal" evidence="3">
    <location>
        <begin position="50"/>
        <end position="277"/>
    </location>
</feature>
<proteinExistence type="predicted"/>
<feature type="transmembrane region" description="Helical" evidence="2">
    <location>
        <begin position="9"/>
        <end position="26"/>
    </location>
</feature>
<keyword evidence="2" id="KW-0812">Transmembrane</keyword>
<dbReference type="CDD" id="cd01009">
    <property type="entry name" value="PBP2_YfhD_N"/>
    <property type="match status" value="1"/>
</dbReference>
<organism evidence="4">
    <name type="scientific">gut metagenome</name>
    <dbReference type="NCBI Taxonomy" id="749906"/>
    <lineage>
        <taxon>unclassified sequences</taxon>
        <taxon>metagenomes</taxon>
        <taxon>organismal metagenomes</taxon>
    </lineage>
</organism>
<dbReference type="Gene3D" id="3.40.190.10">
    <property type="entry name" value="Periplasmic binding protein-like II"/>
    <property type="match status" value="2"/>
</dbReference>
<keyword evidence="2" id="KW-0472">Membrane</keyword>
<dbReference type="PANTHER" id="PTHR35936:SF19">
    <property type="entry name" value="AMINO-ACID-BINDING PROTEIN YXEM-RELATED"/>
    <property type="match status" value="1"/>
</dbReference>
<dbReference type="PANTHER" id="PTHR35936">
    <property type="entry name" value="MEMBRANE-BOUND LYTIC MUREIN TRANSGLYCOSYLASE F"/>
    <property type="match status" value="1"/>
</dbReference>
<dbReference type="AlphaFoldDB" id="J9FUF4"/>
<comment type="caution">
    <text evidence="4">The sequence shown here is derived from an EMBL/GenBank/DDBJ whole genome shotgun (WGS) entry which is preliminary data.</text>
</comment>
<dbReference type="SMART" id="SM00062">
    <property type="entry name" value="PBPb"/>
    <property type="match status" value="1"/>
</dbReference>
<reference evidence="4" key="1">
    <citation type="journal article" date="2012" name="PLoS ONE">
        <title>Gene sets for utilization of primary and secondary nutrition supplies in the distal gut of endangered iberian lynx.</title>
        <authorList>
            <person name="Alcaide M."/>
            <person name="Messina E."/>
            <person name="Richter M."/>
            <person name="Bargiela R."/>
            <person name="Peplies J."/>
            <person name="Huws S.A."/>
            <person name="Newbold C.J."/>
            <person name="Golyshin P.N."/>
            <person name="Simon M.A."/>
            <person name="Lopez G."/>
            <person name="Yakimov M.M."/>
            <person name="Ferrer M."/>
        </authorList>
    </citation>
    <scope>NUCLEOTIDE SEQUENCE</scope>
</reference>
<gene>
    <name evidence="4" type="ORF">EVA_13752</name>
</gene>
<dbReference type="SUPFAM" id="SSF53850">
    <property type="entry name" value="Periplasmic binding protein-like II"/>
    <property type="match status" value="1"/>
</dbReference>
<evidence type="ECO:0000313" key="4">
    <source>
        <dbReference type="EMBL" id="EJW98138.1"/>
    </source>
</evidence>
<evidence type="ECO:0000256" key="1">
    <source>
        <dbReference type="ARBA" id="ARBA00022729"/>
    </source>
</evidence>
<dbReference type="InterPro" id="IPR001638">
    <property type="entry name" value="Solute-binding_3/MltF_N"/>
</dbReference>
<name>J9FUF4_9ZZZZ</name>
<accession>J9FUF4</accession>
<sequence length="277" mass="31959">MNKQLNMRLLKYLIPVVAIVSIFFIIRKEQTADTRITHARDYTEIAAEGLLRVATEYNSISFFIQGDTFSGFHYELIQAFAHSKGMKTSITPVMSIEERQKGLYEGTYDLIATNIQVTNELKDSFLLTTPIIRNKQVLVQRKKQGEKDSTFIHNQLQLAKHTIHVVKGSPSIMRIQNLSEEIGDTIFIREIEKYGPEQLISMVAYGDIDYAVCEESIAKIMADSLPQIDIQTAISFTQFYAWAVSKQSPMLLDSLNTWLNNFQKSKEYLRIYRKYYK</sequence>